<comment type="subunit">
    <text evidence="2">Homotrimer.</text>
</comment>
<evidence type="ECO:0000256" key="3">
    <source>
        <dbReference type="ARBA" id="ARBA00022679"/>
    </source>
</evidence>
<comment type="similarity">
    <text evidence="1">Belongs to the Cob(I)alamin adenosyltransferase family.</text>
</comment>
<keyword evidence="4" id="KW-0547">Nucleotide-binding</keyword>
<dbReference type="Gene3D" id="1.20.1200.10">
    <property type="entry name" value="Cobalamin adenosyltransferase-like"/>
    <property type="match status" value="1"/>
</dbReference>
<feature type="region of interest" description="Disordered" evidence="6">
    <location>
        <begin position="1"/>
        <end position="22"/>
    </location>
</feature>
<evidence type="ECO:0000256" key="6">
    <source>
        <dbReference type="SAM" id="MobiDB-lite"/>
    </source>
</evidence>
<feature type="compositionally biased region" description="Basic residues" evidence="6">
    <location>
        <begin position="1"/>
        <end position="10"/>
    </location>
</feature>
<dbReference type="InterPro" id="IPR036451">
    <property type="entry name" value="CblAdoTrfase-like_sf"/>
</dbReference>
<reference evidence="8" key="1">
    <citation type="submission" date="2018-05" db="EMBL/GenBank/DDBJ databases">
        <authorList>
            <person name="Lanie J.A."/>
            <person name="Ng W.-L."/>
            <person name="Kazmierczak K.M."/>
            <person name="Andrzejewski T.M."/>
            <person name="Davidsen T.M."/>
            <person name="Wayne K.J."/>
            <person name="Tettelin H."/>
            <person name="Glass J.I."/>
            <person name="Rusch D."/>
            <person name="Podicherti R."/>
            <person name="Tsui H.-C.T."/>
            <person name="Winkler M.E."/>
        </authorList>
    </citation>
    <scope>NUCLEOTIDE SEQUENCE</scope>
</reference>
<feature type="domain" description="Cobalamin adenosyltransferase-like" evidence="7">
    <location>
        <begin position="9"/>
        <end position="166"/>
    </location>
</feature>
<organism evidence="8">
    <name type="scientific">marine metagenome</name>
    <dbReference type="NCBI Taxonomy" id="408172"/>
    <lineage>
        <taxon>unclassified sequences</taxon>
        <taxon>metagenomes</taxon>
        <taxon>ecological metagenomes</taxon>
    </lineage>
</organism>
<keyword evidence="5" id="KW-0067">ATP-binding</keyword>
<dbReference type="GO" id="GO:0009235">
    <property type="term" value="P:cobalamin metabolic process"/>
    <property type="evidence" value="ECO:0007669"/>
    <property type="project" value="UniProtKB-ARBA"/>
</dbReference>
<evidence type="ECO:0000256" key="4">
    <source>
        <dbReference type="ARBA" id="ARBA00022741"/>
    </source>
</evidence>
<dbReference type="InterPro" id="IPR016030">
    <property type="entry name" value="CblAdoTrfase-like"/>
</dbReference>
<protein>
    <recommendedName>
        <fullName evidence="7">Cobalamin adenosyltransferase-like domain-containing protein</fullName>
    </recommendedName>
</protein>
<accession>A0A381ZIU3</accession>
<dbReference type="InterPro" id="IPR029499">
    <property type="entry name" value="PduO-typ"/>
</dbReference>
<dbReference type="SUPFAM" id="SSF89028">
    <property type="entry name" value="Cobalamin adenosyltransferase-like"/>
    <property type="match status" value="1"/>
</dbReference>
<evidence type="ECO:0000256" key="2">
    <source>
        <dbReference type="ARBA" id="ARBA00011233"/>
    </source>
</evidence>
<name>A0A381ZIU3_9ZZZZ</name>
<evidence type="ECO:0000259" key="7">
    <source>
        <dbReference type="Pfam" id="PF01923"/>
    </source>
</evidence>
<evidence type="ECO:0000256" key="5">
    <source>
        <dbReference type="ARBA" id="ARBA00022840"/>
    </source>
</evidence>
<dbReference type="AlphaFoldDB" id="A0A381ZIU3"/>
<dbReference type="GO" id="GO:0008817">
    <property type="term" value="F:corrinoid adenosyltransferase activity"/>
    <property type="evidence" value="ECO:0007669"/>
    <property type="project" value="TreeGrafter"/>
</dbReference>
<dbReference type="EMBL" id="UINC01021510">
    <property type="protein sequence ID" value="SVA89195.1"/>
    <property type="molecule type" value="Genomic_DNA"/>
</dbReference>
<gene>
    <name evidence="8" type="ORF">METZ01_LOCUS142049</name>
</gene>
<keyword evidence="3" id="KW-0808">Transferase</keyword>
<dbReference type="FunFam" id="1.20.1200.10:FF:000001">
    <property type="entry name" value="Cob(I)yrinic acid a,c-diamide adenosyltransferase"/>
    <property type="match status" value="1"/>
</dbReference>
<dbReference type="Pfam" id="PF01923">
    <property type="entry name" value="Cob_adeno_trans"/>
    <property type="match status" value="1"/>
</dbReference>
<dbReference type="NCBIfam" id="TIGR00636">
    <property type="entry name" value="PduO_Nterm"/>
    <property type="match status" value="1"/>
</dbReference>
<dbReference type="PANTHER" id="PTHR12213:SF0">
    <property type="entry name" value="CORRINOID ADENOSYLTRANSFERASE MMAB"/>
    <property type="match status" value="1"/>
</dbReference>
<sequence length="180" mass="20408">MAKRITKVTTKRGDDGSTGMADGTRVQKSNLLVKAIGELDELNSWVGLLSSLDELKEHKDYLQNIQNRLFDIGGILTTKSKVPLKKQYLLTLEKETDNLNQKLPDLDNFILPGGSKESSFIHITRTVCRRAERSLIEANGSEKIERSCLIYINRLSDFLFVLARKVNLDSGNEELLWKQE</sequence>
<dbReference type="GO" id="GO:0005524">
    <property type="term" value="F:ATP binding"/>
    <property type="evidence" value="ECO:0007669"/>
    <property type="project" value="UniProtKB-KW"/>
</dbReference>
<evidence type="ECO:0000313" key="8">
    <source>
        <dbReference type="EMBL" id="SVA89195.1"/>
    </source>
</evidence>
<dbReference type="PANTHER" id="PTHR12213">
    <property type="entry name" value="CORRINOID ADENOSYLTRANSFERASE"/>
    <property type="match status" value="1"/>
</dbReference>
<proteinExistence type="inferred from homology"/>
<evidence type="ECO:0000256" key="1">
    <source>
        <dbReference type="ARBA" id="ARBA00007487"/>
    </source>
</evidence>